<dbReference type="Gene3D" id="2.130.10.10">
    <property type="entry name" value="YVTN repeat-like/Quinoprotein amine dehydrogenase"/>
    <property type="match status" value="1"/>
</dbReference>
<evidence type="ECO:0008006" key="5">
    <source>
        <dbReference type="Google" id="ProtNLM"/>
    </source>
</evidence>
<dbReference type="CDD" id="cd15482">
    <property type="entry name" value="Sialidase_non-viral"/>
    <property type="match status" value="1"/>
</dbReference>
<keyword evidence="4" id="KW-1185">Reference proteome</keyword>
<feature type="compositionally biased region" description="Low complexity" evidence="1">
    <location>
        <begin position="35"/>
        <end position="48"/>
    </location>
</feature>
<comment type="caution">
    <text evidence="3">The sequence shown here is derived from an EMBL/GenBank/DDBJ whole genome shotgun (WGS) entry which is preliminary data.</text>
</comment>
<dbReference type="NCBIfam" id="NF045728">
    <property type="entry name" value="glycosyl_F510_1955"/>
    <property type="match status" value="1"/>
</dbReference>
<feature type="chain" id="PRO_5047408503" description="Exo-alpha-sialidase" evidence="2">
    <location>
        <begin position="26"/>
        <end position="308"/>
    </location>
</feature>
<reference evidence="3 4" key="1">
    <citation type="submission" date="2021-03" db="EMBL/GenBank/DDBJ databases">
        <title>Sequencing the genomes of 1000 actinobacteria strains.</title>
        <authorList>
            <person name="Klenk H.-P."/>
        </authorList>
    </citation>
    <scope>NUCLEOTIDE SEQUENCE [LARGE SCALE GENOMIC DNA]</scope>
    <source>
        <strain evidence="3 4">DSM 15797</strain>
    </source>
</reference>
<gene>
    <name evidence="3" type="ORF">JOF47_000080</name>
</gene>
<keyword evidence="2" id="KW-0732">Signal</keyword>
<feature type="signal peptide" evidence="2">
    <location>
        <begin position="1"/>
        <end position="25"/>
    </location>
</feature>
<accession>A0ABS4X7X7</accession>
<sequence length="308" mass="31271">MTTKPALFMSMALAGILGLASCAQGPGETLPITDTPAAAGGASATAAPQEPSARSAAQAPETVLGYPTAHVHAIAAPGKGQVLLATHDGLYNVSVNPAQRIGPVVDWMGFTLGKGGFYASGHPGPGVALENPVGLMRSTDKGKTWESLSRSGVSDFHALTASKNAIIGFDTTLRSTSDGIQWKGLDSRILPATLAADPRGSLVLAATEHGVWRSADDGATFTEPAANTPLLQYLAVAGTKAVGVTPDGVAWTSQDGGVSWKQGAVLQGTVSAVAMSPDGSRIWVSSSLGVEHSADGAASFELRFASPK</sequence>
<dbReference type="EMBL" id="JAGIOF010000001">
    <property type="protein sequence ID" value="MBP2384569.1"/>
    <property type="molecule type" value="Genomic_DNA"/>
</dbReference>
<dbReference type="RefSeq" id="WP_245356195.1">
    <property type="nucleotide sequence ID" value="NZ_JAGIOF010000001.1"/>
</dbReference>
<dbReference type="Proteomes" id="UP001296993">
    <property type="component" value="Unassembled WGS sequence"/>
</dbReference>
<feature type="region of interest" description="Disordered" evidence="1">
    <location>
        <begin position="31"/>
        <end position="59"/>
    </location>
</feature>
<protein>
    <recommendedName>
        <fullName evidence="5">Exo-alpha-sialidase</fullName>
    </recommendedName>
</protein>
<evidence type="ECO:0000256" key="1">
    <source>
        <dbReference type="SAM" id="MobiDB-lite"/>
    </source>
</evidence>
<evidence type="ECO:0000313" key="4">
    <source>
        <dbReference type="Proteomes" id="UP001296993"/>
    </source>
</evidence>
<dbReference type="InterPro" id="IPR015943">
    <property type="entry name" value="WD40/YVTN_repeat-like_dom_sf"/>
</dbReference>
<dbReference type="PROSITE" id="PS51257">
    <property type="entry name" value="PROKAR_LIPOPROTEIN"/>
    <property type="match status" value="1"/>
</dbReference>
<organism evidence="3 4">
    <name type="scientific">Paeniglutamicibacter kerguelensis</name>
    <dbReference type="NCBI Taxonomy" id="254788"/>
    <lineage>
        <taxon>Bacteria</taxon>
        <taxon>Bacillati</taxon>
        <taxon>Actinomycetota</taxon>
        <taxon>Actinomycetes</taxon>
        <taxon>Micrococcales</taxon>
        <taxon>Micrococcaceae</taxon>
        <taxon>Paeniglutamicibacter</taxon>
    </lineage>
</organism>
<proteinExistence type="predicted"/>
<name>A0ABS4X7X7_9MICC</name>
<dbReference type="SUPFAM" id="SSF110296">
    <property type="entry name" value="Oligoxyloglucan reducing end-specific cellobiohydrolase"/>
    <property type="match status" value="1"/>
</dbReference>
<dbReference type="InterPro" id="IPR054817">
    <property type="entry name" value="Glycosyl_F510_1955-like"/>
</dbReference>
<evidence type="ECO:0000256" key="2">
    <source>
        <dbReference type="SAM" id="SignalP"/>
    </source>
</evidence>
<evidence type="ECO:0000313" key="3">
    <source>
        <dbReference type="EMBL" id="MBP2384569.1"/>
    </source>
</evidence>